<name>A0A7U2I7D3_PHANO</name>
<dbReference type="Proteomes" id="UP000663193">
    <property type="component" value="Chromosome 14"/>
</dbReference>
<evidence type="ECO:0000313" key="1">
    <source>
        <dbReference type="EMBL" id="QRD02752.1"/>
    </source>
</evidence>
<dbReference type="AlphaFoldDB" id="A0A7U2I7D3"/>
<dbReference type="KEGG" id="pno:SNOG_11484"/>
<reference evidence="2" key="1">
    <citation type="journal article" date="2021" name="BMC Genomics">
        <title>Chromosome-level genome assembly and manually-curated proteome of model necrotroph Parastagonospora nodorum Sn15 reveals a genome-wide trove of candidate effector homologs, and redundancy of virulence-related functions within an accessory chromosome.</title>
        <authorList>
            <person name="Bertazzoni S."/>
            <person name="Jones D.A.B."/>
            <person name="Phan H.T."/>
            <person name="Tan K.-C."/>
            <person name="Hane J.K."/>
        </authorList>
    </citation>
    <scope>NUCLEOTIDE SEQUENCE [LARGE SCALE GENOMIC DNA]</scope>
    <source>
        <strain evidence="2">SN15 / ATCC MYA-4574 / FGSC 10173)</strain>
    </source>
</reference>
<dbReference type="OrthoDB" id="3693535at2759"/>
<sequence length="301" mass="34817">MAATKPCPPLPFELWGKVLSNIDDPFDLWTTCRQISNGIKIEAEYTFRLRFLPDLRIKWSITRDNRYCETIYLDIRAKPSHALVDATSSSATFTIQVNGPVSSTSSGYVGWSNKERNECVRQAFHYKDHNATTRTSGQPFAIIRHKMRLFFETTNVLATYQNDPEISGLRIHLTPFRDQVSIKAWEDQGHISFDWKKLMTSFFSEEAAFRNIERYYIAAHTGKRLMKANPKQGLQRGLENESLPKLAFHAYVHVKHLHDIRVWSVEDFAEKYWRKEVGAVWHTITEDGSGLIPDSDSEDDR</sequence>
<evidence type="ECO:0000313" key="2">
    <source>
        <dbReference type="Proteomes" id="UP000663193"/>
    </source>
</evidence>
<dbReference type="RefSeq" id="XP_001801726.1">
    <property type="nucleotide sequence ID" value="XM_001801674.1"/>
</dbReference>
<gene>
    <name evidence="1" type="ORF">JI435_114840</name>
</gene>
<accession>A0A7U2I7D3</accession>
<dbReference type="EMBL" id="CP069036">
    <property type="protein sequence ID" value="QRD02752.1"/>
    <property type="molecule type" value="Genomic_DNA"/>
</dbReference>
<proteinExistence type="predicted"/>
<organism evidence="1 2">
    <name type="scientific">Phaeosphaeria nodorum (strain SN15 / ATCC MYA-4574 / FGSC 10173)</name>
    <name type="common">Glume blotch fungus</name>
    <name type="synonym">Parastagonospora nodorum</name>
    <dbReference type="NCBI Taxonomy" id="321614"/>
    <lineage>
        <taxon>Eukaryota</taxon>
        <taxon>Fungi</taxon>
        <taxon>Dikarya</taxon>
        <taxon>Ascomycota</taxon>
        <taxon>Pezizomycotina</taxon>
        <taxon>Dothideomycetes</taxon>
        <taxon>Pleosporomycetidae</taxon>
        <taxon>Pleosporales</taxon>
        <taxon>Pleosporineae</taxon>
        <taxon>Phaeosphaeriaceae</taxon>
        <taxon>Parastagonospora</taxon>
    </lineage>
</organism>
<protein>
    <submittedName>
        <fullName evidence="1">Uncharacterized protein</fullName>
    </submittedName>
</protein>
<dbReference type="VEuPathDB" id="FungiDB:JI435_114840"/>
<keyword evidence="2" id="KW-1185">Reference proteome</keyword>